<feature type="region of interest" description="Disordered" evidence="8">
    <location>
        <begin position="31"/>
        <end position="113"/>
    </location>
</feature>
<evidence type="ECO:0000256" key="3">
    <source>
        <dbReference type="ARBA" id="ARBA00022692"/>
    </source>
</evidence>
<accession>A0A151X946</accession>
<evidence type="ECO:0000313" key="10">
    <source>
        <dbReference type="Proteomes" id="UP000075809"/>
    </source>
</evidence>
<gene>
    <name evidence="9" type="ORF">ALC60_04110</name>
</gene>
<dbReference type="Pfam" id="PF06679">
    <property type="entry name" value="DUF1180"/>
    <property type="match status" value="1"/>
</dbReference>
<sequence>MTRHDDAIEDPEAQDFLLAQTAVCDGIFREKRNASSTNVDGKAVPIAYDNAETKEKLGDKDSQRNAIESPVDAKKPAADGNKTHDITSKPLPSDVANKTAHTGDTSSESSEGHTFNTGALVRGFLVFVGLSVLVMAYIVFRSFRLSKTRAQLVRKYGVLTHRQDVEMRPLPLDEEDDEDTTVFDASNVVTINTQHQNT</sequence>
<keyword evidence="10" id="KW-1185">Reference proteome</keyword>
<evidence type="ECO:0000256" key="2">
    <source>
        <dbReference type="ARBA" id="ARBA00006986"/>
    </source>
</evidence>
<dbReference type="InterPro" id="IPR009565">
    <property type="entry name" value="FAM174-like"/>
</dbReference>
<evidence type="ECO:0000256" key="8">
    <source>
        <dbReference type="SAM" id="MobiDB-lite"/>
    </source>
</evidence>
<evidence type="ECO:0000256" key="5">
    <source>
        <dbReference type="ARBA" id="ARBA00022989"/>
    </source>
</evidence>
<keyword evidence="5" id="KW-1133">Transmembrane helix</keyword>
<comment type="subcellular location">
    <subcellularLocation>
        <location evidence="1">Membrane</location>
        <topology evidence="1">Single-pass type I membrane protein</topology>
    </subcellularLocation>
</comment>
<feature type="compositionally biased region" description="Polar residues" evidence="8">
    <location>
        <begin position="99"/>
        <end position="113"/>
    </location>
</feature>
<keyword evidence="7" id="KW-0325">Glycoprotein</keyword>
<keyword evidence="6" id="KW-0472">Membrane</keyword>
<evidence type="ECO:0000256" key="1">
    <source>
        <dbReference type="ARBA" id="ARBA00004479"/>
    </source>
</evidence>
<organism evidence="9 10">
    <name type="scientific">Mycetomoellerius zeteki</name>
    <dbReference type="NCBI Taxonomy" id="64791"/>
    <lineage>
        <taxon>Eukaryota</taxon>
        <taxon>Metazoa</taxon>
        <taxon>Ecdysozoa</taxon>
        <taxon>Arthropoda</taxon>
        <taxon>Hexapoda</taxon>
        <taxon>Insecta</taxon>
        <taxon>Pterygota</taxon>
        <taxon>Neoptera</taxon>
        <taxon>Endopterygota</taxon>
        <taxon>Hymenoptera</taxon>
        <taxon>Apocrita</taxon>
        <taxon>Aculeata</taxon>
        <taxon>Formicoidea</taxon>
        <taxon>Formicidae</taxon>
        <taxon>Myrmicinae</taxon>
        <taxon>Mycetomoellerius</taxon>
    </lineage>
</organism>
<evidence type="ECO:0008006" key="11">
    <source>
        <dbReference type="Google" id="ProtNLM"/>
    </source>
</evidence>
<feature type="compositionally biased region" description="Basic and acidic residues" evidence="8">
    <location>
        <begin position="71"/>
        <end position="87"/>
    </location>
</feature>
<protein>
    <recommendedName>
        <fullName evidence="11">Membrane protein FAM174</fullName>
    </recommendedName>
</protein>
<evidence type="ECO:0000256" key="6">
    <source>
        <dbReference type="ARBA" id="ARBA00023136"/>
    </source>
</evidence>
<dbReference type="EMBL" id="KQ982383">
    <property type="protein sequence ID" value="KYQ56906.1"/>
    <property type="molecule type" value="Genomic_DNA"/>
</dbReference>
<dbReference type="PANTHER" id="PTHR28607">
    <property type="entry name" value="EXPRESSED PROTEIN"/>
    <property type="match status" value="1"/>
</dbReference>
<evidence type="ECO:0000313" key="9">
    <source>
        <dbReference type="EMBL" id="KYQ56906.1"/>
    </source>
</evidence>
<dbReference type="STRING" id="64791.A0A151X946"/>
<evidence type="ECO:0000256" key="7">
    <source>
        <dbReference type="ARBA" id="ARBA00023180"/>
    </source>
</evidence>
<feature type="compositionally biased region" description="Basic and acidic residues" evidence="8">
    <location>
        <begin position="51"/>
        <end position="63"/>
    </location>
</feature>
<keyword evidence="3" id="KW-0812">Transmembrane</keyword>
<reference evidence="9 10" key="1">
    <citation type="submission" date="2015-09" db="EMBL/GenBank/DDBJ databases">
        <title>Trachymyrmex zeteki WGS genome.</title>
        <authorList>
            <person name="Nygaard S."/>
            <person name="Hu H."/>
            <person name="Boomsma J."/>
            <person name="Zhang G."/>
        </authorList>
    </citation>
    <scope>NUCLEOTIDE SEQUENCE [LARGE SCALE GENOMIC DNA]</scope>
    <source>
        <strain evidence="9">Tzet28-1</strain>
        <tissue evidence="9">Whole body</tissue>
    </source>
</reference>
<dbReference type="PANTHER" id="PTHR28607:SF4">
    <property type="entry name" value="TRANSMEMBRANE PROTEIN"/>
    <property type="match status" value="1"/>
</dbReference>
<dbReference type="AlphaFoldDB" id="A0A151X946"/>
<keyword evidence="4" id="KW-0732">Signal</keyword>
<proteinExistence type="inferred from homology"/>
<dbReference type="GO" id="GO:0016020">
    <property type="term" value="C:membrane"/>
    <property type="evidence" value="ECO:0007669"/>
    <property type="project" value="UniProtKB-SubCell"/>
</dbReference>
<name>A0A151X946_9HYME</name>
<dbReference type="Proteomes" id="UP000075809">
    <property type="component" value="Unassembled WGS sequence"/>
</dbReference>
<evidence type="ECO:0000256" key="4">
    <source>
        <dbReference type="ARBA" id="ARBA00022729"/>
    </source>
</evidence>
<comment type="similarity">
    <text evidence="2">Belongs to the FAM174 family.</text>
</comment>